<evidence type="ECO:0000259" key="5">
    <source>
        <dbReference type="PROSITE" id="PS50977"/>
    </source>
</evidence>
<keyword evidence="1" id="KW-0805">Transcription regulation</keyword>
<protein>
    <recommendedName>
        <fullName evidence="5">HTH tetR-type domain-containing protein</fullName>
    </recommendedName>
</protein>
<dbReference type="SUPFAM" id="SSF46689">
    <property type="entry name" value="Homeodomain-like"/>
    <property type="match status" value="1"/>
</dbReference>
<evidence type="ECO:0000256" key="4">
    <source>
        <dbReference type="PROSITE-ProRule" id="PRU00335"/>
    </source>
</evidence>
<dbReference type="EMBL" id="FUEZ01000004">
    <property type="protein sequence ID" value="SPM41503.1"/>
    <property type="molecule type" value="Genomic_DNA"/>
</dbReference>
<dbReference type="InterPro" id="IPR009057">
    <property type="entry name" value="Homeodomain-like_sf"/>
</dbReference>
<evidence type="ECO:0000313" key="6">
    <source>
        <dbReference type="EMBL" id="SPM41503.1"/>
    </source>
</evidence>
<name>A0A2U3PCM2_9MYCO</name>
<dbReference type="InterPro" id="IPR050109">
    <property type="entry name" value="HTH-type_TetR-like_transc_reg"/>
</dbReference>
<dbReference type="Pfam" id="PF00440">
    <property type="entry name" value="TetR_N"/>
    <property type="match status" value="1"/>
</dbReference>
<dbReference type="CDD" id="cd00093">
    <property type="entry name" value="HTH_XRE"/>
    <property type="match status" value="1"/>
</dbReference>
<accession>A0A2U3PCM2</accession>
<keyword evidence="3" id="KW-0804">Transcription</keyword>
<keyword evidence="7" id="KW-1185">Reference proteome</keyword>
<dbReference type="PANTHER" id="PTHR30055">
    <property type="entry name" value="HTH-TYPE TRANSCRIPTIONAL REGULATOR RUTR"/>
    <property type="match status" value="1"/>
</dbReference>
<sequence>VSIAESRGSDHGDLADRILDATQRLVFRTGARKLSLSDVANLAGVSRPTIYRYFASKDGLVDALGKRERRRFNAAMDNAMSGVVGVARLEAAVDVVASFVEAQPPGHLLDLEPDFAHGQMAAALPMLADGLVAVLQLCASEGAITTALAPRDLAGAIARTALSHYIFPDTDRAAARREIRAAAGLSGRAWVSARTVAGRAASDSGNS</sequence>
<evidence type="ECO:0000313" key="7">
    <source>
        <dbReference type="Proteomes" id="UP000240424"/>
    </source>
</evidence>
<dbReference type="InterPro" id="IPR001647">
    <property type="entry name" value="HTH_TetR"/>
</dbReference>
<dbReference type="PRINTS" id="PR00455">
    <property type="entry name" value="HTHTETR"/>
</dbReference>
<dbReference type="AlphaFoldDB" id="A0A2U3PCM2"/>
<organism evidence="6 7">
    <name type="scientific">Mycobacterium numidiamassiliense</name>
    <dbReference type="NCBI Taxonomy" id="1841861"/>
    <lineage>
        <taxon>Bacteria</taxon>
        <taxon>Bacillati</taxon>
        <taxon>Actinomycetota</taxon>
        <taxon>Actinomycetes</taxon>
        <taxon>Mycobacteriales</taxon>
        <taxon>Mycobacteriaceae</taxon>
        <taxon>Mycobacterium</taxon>
    </lineage>
</organism>
<evidence type="ECO:0000256" key="1">
    <source>
        <dbReference type="ARBA" id="ARBA00023015"/>
    </source>
</evidence>
<dbReference type="PROSITE" id="PS50977">
    <property type="entry name" value="HTH_TETR_2"/>
    <property type="match status" value="1"/>
</dbReference>
<evidence type="ECO:0000256" key="2">
    <source>
        <dbReference type="ARBA" id="ARBA00023125"/>
    </source>
</evidence>
<evidence type="ECO:0000256" key="3">
    <source>
        <dbReference type="ARBA" id="ARBA00023163"/>
    </source>
</evidence>
<reference evidence="6 7" key="1">
    <citation type="submission" date="2017-01" db="EMBL/GenBank/DDBJ databases">
        <authorList>
            <consortium name="Urmite Genomes"/>
        </authorList>
    </citation>
    <scope>NUCLEOTIDE SEQUENCE [LARGE SCALE GENOMIC DNA]</scope>
    <source>
        <strain evidence="6 7">AB215</strain>
    </source>
</reference>
<dbReference type="GO" id="GO:0003700">
    <property type="term" value="F:DNA-binding transcription factor activity"/>
    <property type="evidence" value="ECO:0007669"/>
    <property type="project" value="TreeGrafter"/>
</dbReference>
<dbReference type="InterPro" id="IPR001387">
    <property type="entry name" value="Cro/C1-type_HTH"/>
</dbReference>
<dbReference type="STRING" id="1841861.GCA_900157365_02028"/>
<dbReference type="Proteomes" id="UP000240424">
    <property type="component" value="Unassembled WGS sequence"/>
</dbReference>
<feature type="non-terminal residue" evidence="6">
    <location>
        <position position="1"/>
    </location>
</feature>
<dbReference type="Gene3D" id="1.10.357.10">
    <property type="entry name" value="Tetracycline Repressor, domain 2"/>
    <property type="match status" value="1"/>
</dbReference>
<proteinExistence type="predicted"/>
<feature type="DNA-binding region" description="H-T-H motif" evidence="4">
    <location>
        <begin position="35"/>
        <end position="54"/>
    </location>
</feature>
<feature type="domain" description="HTH tetR-type" evidence="5">
    <location>
        <begin position="12"/>
        <end position="72"/>
    </location>
</feature>
<dbReference type="GO" id="GO:0000976">
    <property type="term" value="F:transcription cis-regulatory region binding"/>
    <property type="evidence" value="ECO:0007669"/>
    <property type="project" value="TreeGrafter"/>
</dbReference>
<gene>
    <name evidence="6" type="ORF">MNAB215_3708</name>
</gene>
<keyword evidence="2 4" id="KW-0238">DNA-binding</keyword>
<dbReference type="PANTHER" id="PTHR30055:SF234">
    <property type="entry name" value="HTH-TYPE TRANSCRIPTIONAL REGULATOR BETI"/>
    <property type="match status" value="1"/>
</dbReference>